<reference evidence="2" key="1">
    <citation type="submission" date="2016-11" db="EMBL/GenBank/DDBJ databases">
        <authorList>
            <person name="Varghese N."/>
            <person name="Submissions S."/>
        </authorList>
    </citation>
    <scope>NUCLEOTIDE SEQUENCE [LARGE SCALE GENOMIC DNA]</scope>
    <source>
        <strain evidence="2">DSM 27370</strain>
    </source>
</reference>
<sequence length="98" mass="11680">MRIFVQKTIVDFYNEHADAKTALQDWYIRTKEAEWNNFAEMKNTFNSVDLVGNKRYVFNIKGNNYRLVAIVLFVPKYVYIRFIGTHAEYDKIEDCSQV</sequence>
<protein>
    <submittedName>
        <fullName evidence="1">mRNA interferase HigB</fullName>
    </submittedName>
</protein>
<dbReference type="EMBL" id="FQUC01000030">
    <property type="protein sequence ID" value="SHG44784.1"/>
    <property type="molecule type" value="Genomic_DNA"/>
</dbReference>
<dbReference type="Pfam" id="PF09907">
    <property type="entry name" value="HigB_toxin"/>
    <property type="match status" value="1"/>
</dbReference>
<gene>
    <name evidence="1" type="ORF">SAMN05444362_1301</name>
</gene>
<organism evidence="1 2">
    <name type="scientific">Dysgonomonas macrotermitis</name>
    <dbReference type="NCBI Taxonomy" id="1346286"/>
    <lineage>
        <taxon>Bacteria</taxon>
        <taxon>Pseudomonadati</taxon>
        <taxon>Bacteroidota</taxon>
        <taxon>Bacteroidia</taxon>
        <taxon>Bacteroidales</taxon>
        <taxon>Dysgonomonadaceae</taxon>
        <taxon>Dysgonomonas</taxon>
    </lineage>
</organism>
<dbReference type="OrthoDB" id="9799912at2"/>
<dbReference type="GO" id="GO:0110001">
    <property type="term" value="C:toxin-antitoxin complex"/>
    <property type="evidence" value="ECO:0007669"/>
    <property type="project" value="InterPro"/>
</dbReference>
<dbReference type="Proteomes" id="UP000184480">
    <property type="component" value="Unassembled WGS sequence"/>
</dbReference>
<keyword evidence="2" id="KW-1185">Reference proteome</keyword>
<dbReference type="GO" id="GO:0003723">
    <property type="term" value="F:RNA binding"/>
    <property type="evidence" value="ECO:0007669"/>
    <property type="project" value="InterPro"/>
</dbReference>
<proteinExistence type="predicted"/>
<accession>A0A1M5JW62</accession>
<name>A0A1M5JW62_9BACT</name>
<dbReference type="InterPro" id="IPR018669">
    <property type="entry name" value="Toxin_HigB"/>
</dbReference>
<dbReference type="RefSeq" id="WP_062184969.1">
    <property type="nucleotide sequence ID" value="NZ_BBXL01000034.1"/>
</dbReference>
<dbReference type="STRING" id="1346286.SAMN05444362_1301"/>
<evidence type="ECO:0000313" key="2">
    <source>
        <dbReference type="Proteomes" id="UP000184480"/>
    </source>
</evidence>
<evidence type="ECO:0000313" key="1">
    <source>
        <dbReference type="EMBL" id="SHG44784.1"/>
    </source>
</evidence>
<dbReference type="GO" id="GO:0004519">
    <property type="term" value="F:endonuclease activity"/>
    <property type="evidence" value="ECO:0007669"/>
    <property type="project" value="InterPro"/>
</dbReference>
<dbReference type="AlphaFoldDB" id="A0A1M5JW62"/>